<feature type="domain" description="Myb/SANT-like DNA-binding" evidence="1">
    <location>
        <begin position="13"/>
        <end position="87"/>
    </location>
</feature>
<gene>
    <name evidence="2" type="ORF">g.2643</name>
</gene>
<name>A0A2S2NXY3_SCHGA</name>
<accession>A0A2S2NXY3</accession>
<evidence type="ECO:0000313" key="2">
    <source>
        <dbReference type="EMBL" id="MBY21556.1"/>
    </source>
</evidence>
<dbReference type="EMBL" id="GGMR01008937">
    <property type="protein sequence ID" value="MBY21556.1"/>
    <property type="molecule type" value="Transcribed_RNA"/>
</dbReference>
<dbReference type="PANTHER" id="PTHR47595">
    <property type="entry name" value="HEAT SHOCK 70 KDA PROTEIN 14"/>
    <property type="match status" value="1"/>
</dbReference>
<evidence type="ECO:0000259" key="1">
    <source>
        <dbReference type="Pfam" id="PF13837"/>
    </source>
</evidence>
<sequence length="260" mass="29910">MASPTPTKRKRISWSDKEVKDLLAIFKERNIISALDGKRYRNGEILGAVQIEMKALGHNKTVEQIRAKWKALKHLYKDKEYCNRKSGNDRKDGGEWDEELDELLKTRPSIKPLEYGVDSIESDNEVQEDLQINNMEVIFSNDIDYNIDIAGTSSTVEGPEVCTETISPVQPSKTQRKSIEKASGLAKVLDAFTEKWQTAQSKMNLDFIEGQNNMLQQEFDKQREWVEKILIEEREVAKAEREESNELFKLLINVIKDSSK</sequence>
<dbReference type="PANTHER" id="PTHR47595:SF1">
    <property type="entry name" value="MYB_SANT-LIKE DNA-BINDING DOMAIN-CONTAINING PROTEIN"/>
    <property type="match status" value="1"/>
</dbReference>
<reference evidence="2" key="1">
    <citation type="submission" date="2018-04" db="EMBL/GenBank/DDBJ databases">
        <title>Transcriptome of Schizaphis graminum biotype I.</title>
        <authorList>
            <person name="Scully E.D."/>
            <person name="Geib S.M."/>
            <person name="Palmer N.A."/>
            <person name="Koch K."/>
            <person name="Bradshaw J."/>
            <person name="Heng-Moss T."/>
            <person name="Sarath G."/>
        </authorList>
    </citation>
    <scope>NUCLEOTIDE SEQUENCE</scope>
</reference>
<organism evidence="2">
    <name type="scientific">Schizaphis graminum</name>
    <name type="common">Green bug aphid</name>
    <dbReference type="NCBI Taxonomy" id="13262"/>
    <lineage>
        <taxon>Eukaryota</taxon>
        <taxon>Metazoa</taxon>
        <taxon>Ecdysozoa</taxon>
        <taxon>Arthropoda</taxon>
        <taxon>Hexapoda</taxon>
        <taxon>Insecta</taxon>
        <taxon>Pterygota</taxon>
        <taxon>Neoptera</taxon>
        <taxon>Paraneoptera</taxon>
        <taxon>Hemiptera</taxon>
        <taxon>Sternorrhyncha</taxon>
        <taxon>Aphidomorpha</taxon>
        <taxon>Aphidoidea</taxon>
        <taxon>Aphididae</taxon>
        <taxon>Aphidini</taxon>
        <taxon>Schizaphis</taxon>
    </lineage>
</organism>
<dbReference type="Pfam" id="PF13837">
    <property type="entry name" value="Myb_DNA-bind_4"/>
    <property type="match status" value="1"/>
</dbReference>
<dbReference type="Gene3D" id="1.10.10.60">
    <property type="entry name" value="Homeodomain-like"/>
    <property type="match status" value="1"/>
</dbReference>
<dbReference type="InterPro" id="IPR044822">
    <property type="entry name" value="Myb_DNA-bind_4"/>
</dbReference>
<dbReference type="AlphaFoldDB" id="A0A2S2NXY3"/>
<protein>
    <recommendedName>
        <fullName evidence="1">Myb/SANT-like DNA-binding domain-containing protein</fullName>
    </recommendedName>
</protein>
<proteinExistence type="predicted"/>